<dbReference type="EMBL" id="JBHSZV010000062">
    <property type="protein sequence ID" value="MFC7063998.1"/>
    <property type="molecule type" value="Genomic_DNA"/>
</dbReference>
<proteinExistence type="predicted"/>
<organism evidence="1 2">
    <name type="scientific">Halobacillus seohaensis</name>
    <dbReference type="NCBI Taxonomy" id="447421"/>
    <lineage>
        <taxon>Bacteria</taxon>
        <taxon>Bacillati</taxon>
        <taxon>Bacillota</taxon>
        <taxon>Bacilli</taxon>
        <taxon>Bacillales</taxon>
        <taxon>Bacillaceae</taxon>
        <taxon>Halobacillus</taxon>
    </lineage>
</organism>
<dbReference type="Proteomes" id="UP001596410">
    <property type="component" value="Unassembled WGS sequence"/>
</dbReference>
<name>A0ABW2ERG7_9BACI</name>
<dbReference type="RefSeq" id="WP_204708380.1">
    <property type="nucleotide sequence ID" value="NZ_JBHSZV010000062.1"/>
</dbReference>
<comment type="caution">
    <text evidence="1">The sequence shown here is derived from an EMBL/GenBank/DDBJ whole genome shotgun (WGS) entry which is preliminary data.</text>
</comment>
<accession>A0ABW2ERG7</accession>
<keyword evidence="2" id="KW-1185">Reference proteome</keyword>
<reference evidence="2" key="1">
    <citation type="journal article" date="2019" name="Int. J. Syst. Evol. Microbiol.">
        <title>The Global Catalogue of Microorganisms (GCM) 10K type strain sequencing project: providing services to taxonomists for standard genome sequencing and annotation.</title>
        <authorList>
            <consortium name="The Broad Institute Genomics Platform"/>
            <consortium name="The Broad Institute Genome Sequencing Center for Infectious Disease"/>
            <person name="Wu L."/>
            <person name="Ma J."/>
        </authorList>
    </citation>
    <scope>NUCLEOTIDE SEQUENCE [LARGE SCALE GENOMIC DNA]</scope>
    <source>
        <strain evidence="2">CGMCC 4.1621</strain>
    </source>
</reference>
<evidence type="ECO:0000313" key="1">
    <source>
        <dbReference type="EMBL" id="MFC7063998.1"/>
    </source>
</evidence>
<gene>
    <name evidence="1" type="ORF">ACFQIC_19555</name>
</gene>
<sequence>MERVGISVVMNNNEAFAETASPAAVPANAVNDAIKGRIIDAFERV</sequence>
<evidence type="ECO:0000313" key="2">
    <source>
        <dbReference type="Proteomes" id="UP001596410"/>
    </source>
</evidence>
<protein>
    <submittedName>
        <fullName evidence="1">Uncharacterized protein</fullName>
    </submittedName>
</protein>